<dbReference type="SUPFAM" id="SSF52540">
    <property type="entry name" value="P-loop containing nucleoside triphosphate hydrolases"/>
    <property type="match status" value="1"/>
</dbReference>
<dbReference type="EC" id="3.6.-.-" evidence="6"/>
<dbReference type="InterPro" id="IPR027266">
    <property type="entry name" value="TrmE/GcvT-like"/>
</dbReference>
<feature type="binding site" evidence="6">
    <location>
        <position position="226"/>
    </location>
    <ligand>
        <name>K(+)</name>
        <dbReference type="ChEBI" id="CHEBI:29103"/>
    </ligand>
</feature>
<dbReference type="InterPro" id="IPR027417">
    <property type="entry name" value="P-loop_NTPase"/>
</dbReference>
<feature type="binding site" evidence="6">
    <location>
        <position position="245"/>
    </location>
    <ligand>
        <name>K(+)</name>
        <dbReference type="ChEBI" id="CHEBI:29103"/>
    </ligand>
</feature>
<dbReference type="NCBIfam" id="NF003661">
    <property type="entry name" value="PRK05291.1-3"/>
    <property type="match status" value="1"/>
</dbReference>
<keyword evidence="6" id="KW-0378">Hydrolase</keyword>
<dbReference type="Gene3D" id="1.20.120.430">
    <property type="entry name" value="tRNA modification GTPase MnmE domain 2"/>
    <property type="match status" value="1"/>
</dbReference>
<dbReference type="InterPro" id="IPR027368">
    <property type="entry name" value="MnmE_dom2"/>
</dbReference>
<dbReference type="InterPro" id="IPR018948">
    <property type="entry name" value="GTP-bd_TrmE_N"/>
</dbReference>
<feature type="binding site" evidence="6">
    <location>
        <position position="251"/>
    </location>
    <ligand>
        <name>Mg(2+)</name>
        <dbReference type="ChEBI" id="CHEBI:18420"/>
    </ligand>
</feature>
<evidence type="ECO:0000256" key="5">
    <source>
        <dbReference type="ARBA" id="ARBA00023134"/>
    </source>
</evidence>
<dbReference type="GO" id="GO:0005737">
    <property type="term" value="C:cytoplasm"/>
    <property type="evidence" value="ECO:0007669"/>
    <property type="project" value="UniProtKB-SubCell"/>
</dbReference>
<reference evidence="9" key="1">
    <citation type="submission" date="2020-10" db="EMBL/GenBank/DDBJ databases">
        <authorList>
            <person name="Gilroy R."/>
        </authorList>
    </citation>
    <scope>NUCLEOTIDE SEQUENCE</scope>
    <source>
        <strain evidence="9">ChiGjej3B3-5194</strain>
    </source>
</reference>
<dbReference type="GO" id="GO:0003924">
    <property type="term" value="F:GTPase activity"/>
    <property type="evidence" value="ECO:0007669"/>
    <property type="project" value="UniProtKB-UniRule"/>
</dbReference>
<feature type="binding site" evidence="6">
    <location>
        <position position="120"/>
    </location>
    <ligand>
        <name>(6S)-5-formyl-5,6,7,8-tetrahydrofolate</name>
        <dbReference type="ChEBI" id="CHEBI:57457"/>
    </ligand>
</feature>
<dbReference type="Gene3D" id="3.40.50.300">
    <property type="entry name" value="P-loop containing nucleotide triphosphate hydrolases"/>
    <property type="match status" value="1"/>
</dbReference>
<dbReference type="Pfam" id="PF10396">
    <property type="entry name" value="TrmE_N"/>
    <property type="match status" value="1"/>
</dbReference>
<evidence type="ECO:0000256" key="4">
    <source>
        <dbReference type="ARBA" id="ARBA00022958"/>
    </source>
</evidence>
<comment type="caution">
    <text evidence="6">Lacks conserved residue(s) required for the propagation of feature annotation.</text>
</comment>
<dbReference type="GO" id="GO:0005525">
    <property type="term" value="F:GTP binding"/>
    <property type="evidence" value="ECO:0007669"/>
    <property type="project" value="UniProtKB-UniRule"/>
</dbReference>
<dbReference type="GO" id="GO:0030488">
    <property type="term" value="P:tRNA methylation"/>
    <property type="evidence" value="ECO:0007669"/>
    <property type="project" value="TreeGrafter"/>
</dbReference>
<keyword evidence="6" id="KW-0479">Metal-binding</keyword>
<accession>A0A9D1JW40</accession>
<keyword evidence="2 6" id="KW-0819">tRNA processing</keyword>
<dbReference type="NCBIfam" id="TIGR00231">
    <property type="entry name" value="small_GTP"/>
    <property type="match status" value="1"/>
</dbReference>
<evidence type="ECO:0000256" key="3">
    <source>
        <dbReference type="ARBA" id="ARBA00022741"/>
    </source>
</evidence>
<dbReference type="CDD" id="cd14858">
    <property type="entry name" value="TrmE_N"/>
    <property type="match status" value="1"/>
</dbReference>
<comment type="subcellular location">
    <subcellularLocation>
        <location evidence="6">Cytoplasm</location>
    </subcellularLocation>
</comment>
<evidence type="ECO:0000313" key="9">
    <source>
        <dbReference type="EMBL" id="HIS70568.1"/>
    </source>
</evidence>
<sequence length="436" mass="46931">MNNNDTIFALSSGHGKSGVAVIRVSGDDLRDLFLRITNRKSADARHAYFATMRDTAGDVIDQIVATYFVAPHSFTGTDVIEIYSHGAPAVVEKVFEYLRNTGARMADAGEFSRRAFYNNKMDLADVDGLAALLDAQTDAQRRSALQSMMGGDSEIYNSWRGQMIEISAYAAAILDYADDELPANIGDTIRTKTQKLYDEITDALARYAAVRAIRGGFNVVLTGETNVGKSSLFNAMLGANRAIVSDIPGTTRDVVSATLDIGGYMVNLSDTAGLRETNDTIEKIGIERTQSEIDSADIIINVRTPDDTPQPPPHPNKNTICVVNKSDLTNAPRADNIIYVSAKNGDGVSELTNAIREKISAIATAAQNGVAVNARTHGLLSDAARELKSAIDAPETNYDIFSEHTRRAADAIGKILGTITANEVLDATFSQLCLGK</sequence>
<feature type="binding site" evidence="6">
    <location>
        <begin position="226"/>
        <end position="231"/>
    </location>
    <ligand>
        <name>GTP</name>
        <dbReference type="ChEBI" id="CHEBI:37565"/>
    </ligand>
</feature>
<dbReference type="InterPro" id="IPR004520">
    <property type="entry name" value="GTPase_MnmE"/>
</dbReference>
<dbReference type="NCBIfam" id="TIGR00450">
    <property type="entry name" value="mnmE_trmE_thdF"/>
    <property type="match status" value="1"/>
</dbReference>
<feature type="binding site" evidence="6">
    <location>
        <position position="250"/>
    </location>
    <ligand>
        <name>K(+)</name>
        <dbReference type="ChEBI" id="CHEBI:29103"/>
    </ligand>
</feature>
<dbReference type="HAMAP" id="MF_00379">
    <property type="entry name" value="GTPase_MnmE"/>
    <property type="match status" value="1"/>
</dbReference>
<evidence type="ECO:0000259" key="8">
    <source>
        <dbReference type="PROSITE" id="PS51709"/>
    </source>
</evidence>
<dbReference type="PANTHER" id="PTHR42714:SF2">
    <property type="entry name" value="TRNA MODIFICATION GTPASE GTPBP3, MITOCHONDRIAL"/>
    <property type="match status" value="1"/>
</dbReference>
<feature type="binding site" evidence="6">
    <location>
        <position position="436"/>
    </location>
    <ligand>
        <name>(6S)-5-formyl-5,6,7,8-tetrahydrofolate</name>
        <dbReference type="ChEBI" id="CHEBI:57457"/>
    </ligand>
</feature>
<dbReference type="Pfam" id="PF12631">
    <property type="entry name" value="MnmE_helical"/>
    <property type="match status" value="1"/>
</dbReference>
<dbReference type="Gene3D" id="3.30.1360.120">
    <property type="entry name" value="Probable tRNA modification gtpase trme, domain 1"/>
    <property type="match status" value="1"/>
</dbReference>
<comment type="subunit">
    <text evidence="6">Homodimer. Heterotetramer of two MnmE and two MnmG subunits.</text>
</comment>
<keyword evidence="4 6" id="KW-0630">Potassium</keyword>
<dbReference type="CDD" id="cd04164">
    <property type="entry name" value="trmE"/>
    <property type="match status" value="1"/>
</dbReference>
<dbReference type="InterPro" id="IPR005225">
    <property type="entry name" value="Small_GTP-bd"/>
</dbReference>
<comment type="similarity">
    <text evidence="1 6 7">Belongs to the TRAFAC class TrmE-Era-EngA-EngB-Septin-like GTPase superfamily. TrmE GTPase family.</text>
</comment>
<protein>
    <recommendedName>
        <fullName evidence="6">tRNA modification GTPase MnmE</fullName>
        <ecNumber evidence="6">3.6.-.-</ecNumber>
    </recommendedName>
</protein>
<feature type="binding site" evidence="6">
    <location>
        <begin position="270"/>
        <end position="273"/>
    </location>
    <ligand>
        <name>GTP</name>
        <dbReference type="ChEBI" id="CHEBI:37565"/>
    </ligand>
</feature>
<dbReference type="PANTHER" id="PTHR42714">
    <property type="entry name" value="TRNA MODIFICATION GTPASE GTPBP3"/>
    <property type="match status" value="1"/>
</dbReference>
<dbReference type="Proteomes" id="UP000886742">
    <property type="component" value="Unassembled WGS sequence"/>
</dbReference>
<evidence type="ECO:0000256" key="2">
    <source>
        <dbReference type="ARBA" id="ARBA00022694"/>
    </source>
</evidence>
<dbReference type="InterPro" id="IPR031168">
    <property type="entry name" value="G_TrmE"/>
</dbReference>
<proteinExistence type="inferred from homology"/>
<dbReference type="PROSITE" id="PS51709">
    <property type="entry name" value="G_TRME"/>
    <property type="match status" value="1"/>
</dbReference>
<feature type="binding site" evidence="6">
    <location>
        <position position="247"/>
    </location>
    <ligand>
        <name>K(+)</name>
        <dbReference type="ChEBI" id="CHEBI:29103"/>
    </ligand>
</feature>
<reference evidence="9" key="2">
    <citation type="journal article" date="2021" name="PeerJ">
        <title>Extensive microbial diversity within the chicken gut microbiome revealed by metagenomics and culture.</title>
        <authorList>
            <person name="Gilroy R."/>
            <person name="Ravi A."/>
            <person name="Getino M."/>
            <person name="Pursley I."/>
            <person name="Horton D.L."/>
            <person name="Alikhan N.F."/>
            <person name="Baker D."/>
            <person name="Gharbi K."/>
            <person name="Hall N."/>
            <person name="Watson M."/>
            <person name="Adriaenssens E.M."/>
            <person name="Foster-Nyarko E."/>
            <person name="Jarju S."/>
            <person name="Secka A."/>
            <person name="Antonio M."/>
            <person name="Oren A."/>
            <person name="Chaudhuri R.R."/>
            <person name="La Ragione R."/>
            <person name="Hildebrand F."/>
            <person name="Pallen M.J."/>
        </authorList>
    </citation>
    <scope>NUCLEOTIDE SEQUENCE</scope>
    <source>
        <strain evidence="9">ChiGjej3B3-5194</strain>
    </source>
</reference>
<feature type="binding site" evidence="6">
    <location>
        <position position="230"/>
    </location>
    <ligand>
        <name>Mg(2+)</name>
        <dbReference type="ChEBI" id="CHEBI:18420"/>
    </ligand>
</feature>
<dbReference type="GO" id="GO:0002098">
    <property type="term" value="P:tRNA wobble uridine modification"/>
    <property type="evidence" value="ECO:0007669"/>
    <property type="project" value="TreeGrafter"/>
</dbReference>
<name>A0A9D1JW40_9PROT</name>
<comment type="caution">
    <text evidence="9">The sequence shown here is derived from an EMBL/GenBank/DDBJ whole genome shotgun (WGS) entry which is preliminary data.</text>
</comment>
<evidence type="ECO:0000256" key="1">
    <source>
        <dbReference type="ARBA" id="ARBA00011043"/>
    </source>
</evidence>
<feature type="binding site" evidence="6">
    <location>
        <position position="81"/>
    </location>
    <ligand>
        <name>(6S)-5-formyl-5,6,7,8-tetrahydrofolate</name>
        <dbReference type="ChEBI" id="CHEBI:57457"/>
    </ligand>
</feature>
<dbReference type="InterPro" id="IPR025867">
    <property type="entry name" value="MnmE_helical"/>
</dbReference>
<feature type="domain" description="TrmE-type G" evidence="8">
    <location>
        <begin position="216"/>
        <end position="360"/>
    </location>
</feature>
<feature type="binding site" evidence="6">
    <location>
        <begin position="245"/>
        <end position="251"/>
    </location>
    <ligand>
        <name>GTP</name>
        <dbReference type="ChEBI" id="CHEBI:37565"/>
    </ligand>
</feature>
<feature type="binding site" evidence="6">
    <location>
        <position position="23"/>
    </location>
    <ligand>
        <name>(6S)-5-formyl-5,6,7,8-tetrahydrofolate</name>
        <dbReference type="ChEBI" id="CHEBI:57457"/>
    </ligand>
</feature>
<comment type="function">
    <text evidence="6">Exhibits a very high intrinsic GTPase hydrolysis rate. Involved in the addition of a carboxymethylaminomethyl (cmnm) group at the wobble position (U34) of certain tRNAs, forming tRNA-cmnm(5)s(2)U34.</text>
</comment>
<keyword evidence="6" id="KW-0963">Cytoplasm</keyword>
<gene>
    <name evidence="6 9" type="primary">mnmE</name>
    <name evidence="6" type="synonym">trmE</name>
    <name evidence="9" type="ORF">IAD02_01075</name>
</gene>
<dbReference type="Pfam" id="PF01926">
    <property type="entry name" value="MMR_HSR1"/>
    <property type="match status" value="1"/>
</dbReference>
<evidence type="ECO:0000256" key="7">
    <source>
        <dbReference type="RuleBase" id="RU003313"/>
    </source>
</evidence>
<comment type="cofactor">
    <cofactor evidence="6">
        <name>K(+)</name>
        <dbReference type="ChEBI" id="CHEBI:29103"/>
    </cofactor>
    <text evidence="6">Binds 1 potassium ion per subunit.</text>
</comment>
<dbReference type="AlphaFoldDB" id="A0A9D1JW40"/>
<evidence type="ECO:0000256" key="6">
    <source>
        <dbReference type="HAMAP-Rule" id="MF_00379"/>
    </source>
</evidence>
<dbReference type="InterPro" id="IPR006073">
    <property type="entry name" value="GTP-bd"/>
</dbReference>
<dbReference type="EMBL" id="DVJI01000006">
    <property type="protein sequence ID" value="HIS70568.1"/>
    <property type="molecule type" value="Genomic_DNA"/>
</dbReference>
<keyword evidence="6" id="KW-0460">Magnesium</keyword>
<keyword evidence="5 6" id="KW-0342">GTP-binding</keyword>
<keyword evidence="3 6" id="KW-0547">Nucleotide-binding</keyword>
<organism evidence="9 10">
    <name type="scientific">Candidatus Enterousia intestinigallinarum</name>
    <dbReference type="NCBI Taxonomy" id="2840790"/>
    <lineage>
        <taxon>Bacteria</taxon>
        <taxon>Pseudomonadati</taxon>
        <taxon>Pseudomonadota</taxon>
        <taxon>Alphaproteobacteria</taxon>
        <taxon>Candidatus Enterousia</taxon>
    </lineage>
</organism>
<dbReference type="GO" id="GO:0046872">
    <property type="term" value="F:metal ion binding"/>
    <property type="evidence" value="ECO:0007669"/>
    <property type="project" value="UniProtKB-KW"/>
</dbReference>
<evidence type="ECO:0000313" key="10">
    <source>
        <dbReference type="Proteomes" id="UP000886742"/>
    </source>
</evidence>